<proteinExistence type="predicted"/>
<reference evidence="1 2" key="1">
    <citation type="submission" date="2019-12" db="EMBL/GenBank/DDBJ databases">
        <title>Corynebacterium sp. nov., isolated from feces of the Anser Albifrons in China.</title>
        <authorList>
            <person name="Liu Q."/>
        </authorList>
    </citation>
    <scope>NUCLEOTIDE SEQUENCE [LARGE SCALE GENOMIC DNA]</scope>
    <source>
        <strain evidence="1 2">4H37-19</strain>
    </source>
</reference>
<dbReference type="Proteomes" id="UP000516320">
    <property type="component" value="Chromosome"/>
</dbReference>
<evidence type="ECO:0000313" key="1">
    <source>
        <dbReference type="EMBL" id="QNQ89504.1"/>
    </source>
</evidence>
<protein>
    <recommendedName>
        <fullName evidence="3">Deoxyribose-phosphate aldolase</fullName>
    </recommendedName>
</protein>
<dbReference type="KEGG" id="cpoy:GP475_01805"/>
<accession>A0A7H0SLS9</accession>
<keyword evidence="2" id="KW-1185">Reference proteome</keyword>
<gene>
    <name evidence="1" type="ORF">GP475_01805</name>
</gene>
<dbReference type="Gene3D" id="3.20.20.70">
    <property type="entry name" value="Aldolase class I"/>
    <property type="match status" value="1"/>
</dbReference>
<evidence type="ECO:0000313" key="2">
    <source>
        <dbReference type="Proteomes" id="UP000516320"/>
    </source>
</evidence>
<organism evidence="1 2">
    <name type="scientific">Corynebacterium poyangense</name>
    <dbReference type="NCBI Taxonomy" id="2684405"/>
    <lineage>
        <taxon>Bacteria</taxon>
        <taxon>Bacillati</taxon>
        <taxon>Actinomycetota</taxon>
        <taxon>Actinomycetes</taxon>
        <taxon>Mycobacteriales</taxon>
        <taxon>Corynebacteriaceae</taxon>
        <taxon>Corynebacterium</taxon>
    </lineage>
</organism>
<dbReference type="SUPFAM" id="SSF51569">
    <property type="entry name" value="Aldolase"/>
    <property type="match status" value="1"/>
</dbReference>
<evidence type="ECO:0008006" key="3">
    <source>
        <dbReference type="Google" id="ProtNLM"/>
    </source>
</evidence>
<name>A0A7H0SLS9_9CORY</name>
<sequence length="196" mass="21076">MSQFPTAFTHPEACREDLKNVLDAHLSELISSPSPQLWVPPDLLPVTAQAQESGLVPGSFAGFPHGHHDTLVKAAEARLAVQHGAGAIAVVLPPDLRQDPNAALSELVMLREAVPQPVRLSLLLTGTGSGSQELLRMSARAGVDSVILQVEHAQPPTLELKVLQETALGLELFAPLSQALEVSSWPNVQRCWWQSD</sequence>
<dbReference type="CDD" id="cd00945">
    <property type="entry name" value="Aldolase_Class_I"/>
    <property type="match status" value="1"/>
</dbReference>
<dbReference type="InterPro" id="IPR013785">
    <property type="entry name" value="Aldolase_TIM"/>
</dbReference>
<dbReference type="AlphaFoldDB" id="A0A7H0SLS9"/>
<dbReference type="EMBL" id="CP046884">
    <property type="protein sequence ID" value="QNQ89504.1"/>
    <property type="molecule type" value="Genomic_DNA"/>
</dbReference>
<dbReference type="RefSeq" id="WP_187974959.1">
    <property type="nucleotide sequence ID" value="NZ_CP046884.1"/>
</dbReference>